<dbReference type="PANTHER" id="PTHR44733">
    <property type="entry name" value="DNAJ HOMOLOG SUBFAMILY C MEMBER 22"/>
    <property type="match status" value="1"/>
</dbReference>
<evidence type="ECO:0000256" key="3">
    <source>
        <dbReference type="ARBA" id="ARBA00022989"/>
    </source>
</evidence>
<dbReference type="Proteomes" id="UP001331761">
    <property type="component" value="Unassembled WGS sequence"/>
</dbReference>
<accession>A0AAN8F2F1</accession>
<comment type="caution">
    <text evidence="7">The sequence shown here is derived from an EMBL/GenBank/DDBJ whole genome shotgun (WGS) entry which is preliminary data.</text>
</comment>
<evidence type="ECO:0000256" key="1">
    <source>
        <dbReference type="ARBA" id="ARBA00004141"/>
    </source>
</evidence>
<dbReference type="Pfam" id="PF05154">
    <property type="entry name" value="TM2"/>
    <property type="match status" value="1"/>
</dbReference>
<evidence type="ECO:0000256" key="2">
    <source>
        <dbReference type="ARBA" id="ARBA00022692"/>
    </source>
</evidence>
<gene>
    <name evidence="7" type="ORF">GCK32_018384</name>
</gene>
<organism evidence="7 8">
    <name type="scientific">Trichostrongylus colubriformis</name>
    <name type="common">Black scour worm</name>
    <dbReference type="NCBI Taxonomy" id="6319"/>
    <lineage>
        <taxon>Eukaryota</taxon>
        <taxon>Metazoa</taxon>
        <taxon>Ecdysozoa</taxon>
        <taxon>Nematoda</taxon>
        <taxon>Chromadorea</taxon>
        <taxon>Rhabditida</taxon>
        <taxon>Rhabditina</taxon>
        <taxon>Rhabditomorpha</taxon>
        <taxon>Strongyloidea</taxon>
        <taxon>Trichostrongylidae</taxon>
        <taxon>Trichostrongylus</taxon>
    </lineage>
</organism>
<name>A0AAN8F2F1_TRICO</name>
<proteinExistence type="predicted"/>
<keyword evidence="2 5" id="KW-0812">Transmembrane</keyword>
<dbReference type="InterPro" id="IPR007829">
    <property type="entry name" value="TM2"/>
</dbReference>
<keyword evidence="3 5" id="KW-1133">Transmembrane helix</keyword>
<sequence>MIGGVIGLHRLYLEQIPEAFIYISTGGVFLLGVLYDSFFFGKEVQYYNMLKLGEVEEMKKYKNGKLMAKLSHMVSFSLPRFAASVAYAMWLGFLCWIAGSVTFGKSTNDSFLMVSALAAAVTAGTVFLQSCPVFFSDS</sequence>
<dbReference type="GO" id="GO:0016020">
    <property type="term" value="C:membrane"/>
    <property type="evidence" value="ECO:0007669"/>
    <property type="project" value="UniProtKB-SubCell"/>
</dbReference>
<dbReference type="EMBL" id="WIXE01016836">
    <property type="protein sequence ID" value="KAK5972246.1"/>
    <property type="molecule type" value="Genomic_DNA"/>
</dbReference>
<dbReference type="PANTHER" id="PTHR44733:SF1">
    <property type="entry name" value="DNAJ HOMOLOG SUBFAMILY C MEMBER 22"/>
    <property type="match status" value="1"/>
</dbReference>
<dbReference type="AlphaFoldDB" id="A0AAN8F2F1"/>
<evidence type="ECO:0000313" key="8">
    <source>
        <dbReference type="Proteomes" id="UP001331761"/>
    </source>
</evidence>
<evidence type="ECO:0000313" key="7">
    <source>
        <dbReference type="EMBL" id="KAK5972246.1"/>
    </source>
</evidence>
<comment type="subcellular location">
    <subcellularLocation>
        <location evidence="1">Membrane</location>
        <topology evidence="1">Multi-pass membrane protein</topology>
    </subcellularLocation>
</comment>
<keyword evidence="8" id="KW-1185">Reference proteome</keyword>
<protein>
    <recommendedName>
        <fullName evidence="6">TM2 domain-containing protein</fullName>
    </recommendedName>
</protein>
<evidence type="ECO:0000256" key="4">
    <source>
        <dbReference type="ARBA" id="ARBA00023136"/>
    </source>
</evidence>
<evidence type="ECO:0000256" key="5">
    <source>
        <dbReference type="SAM" id="Phobius"/>
    </source>
</evidence>
<evidence type="ECO:0000259" key="6">
    <source>
        <dbReference type="Pfam" id="PF05154"/>
    </source>
</evidence>
<feature type="transmembrane region" description="Helical" evidence="5">
    <location>
        <begin position="81"/>
        <end position="99"/>
    </location>
</feature>
<reference evidence="7 8" key="1">
    <citation type="submission" date="2019-10" db="EMBL/GenBank/DDBJ databases">
        <title>Assembly and Annotation for the nematode Trichostrongylus colubriformis.</title>
        <authorList>
            <person name="Martin J."/>
        </authorList>
    </citation>
    <scope>NUCLEOTIDE SEQUENCE [LARGE SCALE GENOMIC DNA]</scope>
    <source>
        <strain evidence="7">G859</strain>
        <tissue evidence="7">Whole worm</tissue>
    </source>
</reference>
<feature type="transmembrane region" description="Helical" evidence="5">
    <location>
        <begin position="111"/>
        <end position="135"/>
    </location>
</feature>
<feature type="transmembrane region" description="Helical" evidence="5">
    <location>
        <begin position="20"/>
        <end position="41"/>
    </location>
</feature>
<feature type="domain" description="TM2" evidence="6">
    <location>
        <begin position="3"/>
        <end position="38"/>
    </location>
</feature>
<keyword evidence="4 5" id="KW-0472">Membrane</keyword>